<feature type="compositionally biased region" description="Basic and acidic residues" evidence="1">
    <location>
        <begin position="24"/>
        <end position="34"/>
    </location>
</feature>
<reference evidence="2" key="2">
    <citation type="submission" date="2021-09" db="EMBL/GenBank/DDBJ databases">
        <authorList>
            <person name="Jia N."/>
            <person name="Wang J."/>
            <person name="Shi W."/>
            <person name="Du L."/>
            <person name="Sun Y."/>
            <person name="Zhan W."/>
            <person name="Jiang J."/>
            <person name="Wang Q."/>
            <person name="Zhang B."/>
            <person name="Ji P."/>
            <person name="Sakyi L.B."/>
            <person name="Cui X."/>
            <person name="Yuan T."/>
            <person name="Jiang B."/>
            <person name="Yang W."/>
            <person name="Lam T.T.-Y."/>
            <person name="Chang Q."/>
            <person name="Ding S."/>
            <person name="Wang X."/>
            <person name="Zhu J."/>
            <person name="Ruan X."/>
            <person name="Zhao L."/>
            <person name="Wei J."/>
            <person name="Que T."/>
            <person name="Du C."/>
            <person name="Cheng J."/>
            <person name="Dai P."/>
            <person name="Han X."/>
            <person name="Huang E."/>
            <person name="Gao Y."/>
            <person name="Liu J."/>
            <person name="Shao H."/>
            <person name="Ye R."/>
            <person name="Li L."/>
            <person name="Wei W."/>
            <person name="Wang X."/>
            <person name="Wang C."/>
            <person name="Huo Q."/>
            <person name="Li W."/>
            <person name="Guo W."/>
            <person name="Chen H."/>
            <person name="Chen S."/>
            <person name="Zhou L."/>
            <person name="Zhou L."/>
            <person name="Ni X."/>
            <person name="Tian J."/>
            <person name="Zhou Y."/>
            <person name="Sheng Y."/>
            <person name="Liu T."/>
            <person name="Pan Y."/>
            <person name="Xia L."/>
            <person name="Li J."/>
            <person name="Zhao F."/>
            <person name="Cao W."/>
        </authorList>
    </citation>
    <scope>NUCLEOTIDE SEQUENCE</scope>
    <source>
        <strain evidence="2">Rsan-2018</strain>
        <tissue evidence="2">Larvae</tissue>
    </source>
</reference>
<dbReference type="Proteomes" id="UP000821837">
    <property type="component" value="Chromosome 6"/>
</dbReference>
<comment type="caution">
    <text evidence="2">The sequence shown here is derived from an EMBL/GenBank/DDBJ whole genome shotgun (WGS) entry which is preliminary data.</text>
</comment>
<proteinExistence type="predicted"/>
<keyword evidence="3" id="KW-1185">Reference proteome</keyword>
<evidence type="ECO:0000313" key="3">
    <source>
        <dbReference type="Proteomes" id="UP000821837"/>
    </source>
</evidence>
<organism evidence="2 3">
    <name type="scientific">Rhipicephalus sanguineus</name>
    <name type="common">Brown dog tick</name>
    <name type="synonym">Ixodes sanguineus</name>
    <dbReference type="NCBI Taxonomy" id="34632"/>
    <lineage>
        <taxon>Eukaryota</taxon>
        <taxon>Metazoa</taxon>
        <taxon>Ecdysozoa</taxon>
        <taxon>Arthropoda</taxon>
        <taxon>Chelicerata</taxon>
        <taxon>Arachnida</taxon>
        <taxon>Acari</taxon>
        <taxon>Parasitiformes</taxon>
        <taxon>Ixodida</taxon>
        <taxon>Ixodoidea</taxon>
        <taxon>Ixodidae</taxon>
        <taxon>Rhipicephalinae</taxon>
        <taxon>Rhipicephalus</taxon>
        <taxon>Rhipicephalus</taxon>
    </lineage>
</organism>
<accession>A0A9D4PMU9</accession>
<feature type="region of interest" description="Disordered" evidence="1">
    <location>
        <begin position="24"/>
        <end position="54"/>
    </location>
</feature>
<evidence type="ECO:0000313" key="2">
    <source>
        <dbReference type="EMBL" id="KAH7947605.1"/>
    </source>
</evidence>
<sequence length="99" mass="10895">MTYVVQAPEEAKVFIPVLDDEFHDGRNLGAEDTRSSLSSEGNAEGGGADIDTGREQFSAEYLEFRDVARDHDYLRAGASTSRAWPAFREGTGRADDTHQ</sequence>
<gene>
    <name evidence="2" type="ORF">HPB52_014055</name>
</gene>
<name>A0A9D4PMU9_RHISA</name>
<evidence type="ECO:0000256" key="1">
    <source>
        <dbReference type="SAM" id="MobiDB-lite"/>
    </source>
</evidence>
<dbReference type="AlphaFoldDB" id="A0A9D4PMU9"/>
<dbReference type="EMBL" id="JABSTV010001252">
    <property type="protein sequence ID" value="KAH7947605.1"/>
    <property type="molecule type" value="Genomic_DNA"/>
</dbReference>
<protein>
    <submittedName>
        <fullName evidence="2">Uncharacterized protein</fullName>
    </submittedName>
</protein>
<reference evidence="2" key="1">
    <citation type="journal article" date="2020" name="Cell">
        <title>Large-Scale Comparative Analyses of Tick Genomes Elucidate Their Genetic Diversity and Vector Capacities.</title>
        <authorList>
            <consortium name="Tick Genome and Microbiome Consortium (TIGMIC)"/>
            <person name="Jia N."/>
            <person name="Wang J."/>
            <person name="Shi W."/>
            <person name="Du L."/>
            <person name="Sun Y."/>
            <person name="Zhan W."/>
            <person name="Jiang J.F."/>
            <person name="Wang Q."/>
            <person name="Zhang B."/>
            <person name="Ji P."/>
            <person name="Bell-Sakyi L."/>
            <person name="Cui X.M."/>
            <person name="Yuan T.T."/>
            <person name="Jiang B.G."/>
            <person name="Yang W.F."/>
            <person name="Lam T.T."/>
            <person name="Chang Q.C."/>
            <person name="Ding S.J."/>
            <person name="Wang X.J."/>
            <person name="Zhu J.G."/>
            <person name="Ruan X.D."/>
            <person name="Zhao L."/>
            <person name="Wei J.T."/>
            <person name="Ye R.Z."/>
            <person name="Que T.C."/>
            <person name="Du C.H."/>
            <person name="Zhou Y.H."/>
            <person name="Cheng J.X."/>
            <person name="Dai P.F."/>
            <person name="Guo W.B."/>
            <person name="Han X.H."/>
            <person name="Huang E.J."/>
            <person name="Li L.F."/>
            <person name="Wei W."/>
            <person name="Gao Y.C."/>
            <person name="Liu J.Z."/>
            <person name="Shao H.Z."/>
            <person name="Wang X."/>
            <person name="Wang C.C."/>
            <person name="Yang T.C."/>
            <person name="Huo Q.B."/>
            <person name="Li W."/>
            <person name="Chen H.Y."/>
            <person name="Chen S.E."/>
            <person name="Zhou L.G."/>
            <person name="Ni X.B."/>
            <person name="Tian J.H."/>
            <person name="Sheng Y."/>
            <person name="Liu T."/>
            <person name="Pan Y.S."/>
            <person name="Xia L.Y."/>
            <person name="Li J."/>
            <person name="Zhao F."/>
            <person name="Cao W.C."/>
        </authorList>
    </citation>
    <scope>NUCLEOTIDE SEQUENCE</scope>
    <source>
        <strain evidence="2">Rsan-2018</strain>
    </source>
</reference>